<dbReference type="EMBL" id="RCNT01000001">
    <property type="protein sequence ID" value="RMA43712.1"/>
    <property type="molecule type" value="Genomic_DNA"/>
</dbReference>
<dbReference type="RefSeq" id="WP_121896302.1">
    <property type="nucleotide sequence ID" value="NZ_RCNT01000001.1"/>
</dbReference>
<sequence>MNFRRVYVLLVALTALSACAAESVWAPDEAVARASYVPPGPSTVTLLTAINNRSGSGGHSALLIDGAERLLFDPAGSWHHPNVPERNDVLFGMSPQLFDFYMDYHARETYHVVVQEIEISPEIAARLSQAVREYGPVSQAQCALSISRILSETPGFESIGTGWFPNRMMDRFEELPGVRTSRVYDDDSDDNLELLQAQGRAQLYLPDEFRRE</sequence>
<reference evidence="2 3" key="1">
    <citation type="submission" date="2018-10" db="EMBL/GenBank/DDBJ databases">
        <authorList>
            <person name="Jung H.S."/>
            <person name="Jeon C.O."/>
        </authorList>
    </citation>
    <scope>NUCLEOTIDE SEQUENCE [LARGE SCALE GENOMIC DNA]</scope>
    <source>
        <strain evidence="2 3">MA-7-27</strain>
    </source>
</reference>
<proteinExistence type="predicted"/>
<evidence type="ECO:0000313" key="2">
    <source>
        <dbReference type="EMBL" id="RMA43712.1"/>
    </source>
</evidence>
<name>A0A3L9Y5N4_9RHOB</name>
<organism evidence="2 3">
    <name type="scientific">Rhodophyticola porphyridii</name>
    <dbReference type="NCBI Taxonomy" id="1852017"/>
    <lineage>
        <taxon>Bacteria</taxon>
        <taxon>Pseudomonadati</taxon>
        <taxon>Pseudomonadota</taxon>
        <taxon>Alphaproteobacteria</taxon>
        <taxon>Rhodobacterales</taxon>
        <taxon>Roseobacteraceae</taxon>
        <taxon>Rhodophyticola</taxon>
    </lineage>
</organism>
<dbReference type="PROSITE" id="PS51257">
    <property type="entry name" value="PROKAR_LIPOPROTEIN"/>
    <property type="match status" value="1"/>
</dbReference>
<dbReference type="Proteomes" id="UP000281343">
    <property type="component" value="Unassembled WGS sequence"/>
</dbReference>
<comment type="caution">
    <text evidence="2">The sequence shown here is derived from an EMBL/GenBank/DDBJ whole genome shotgun (WGS) entry which is preliminary data.</text>
</comment>
<protein>
    <recommendedName>
        <fullName evidence="4">Lipoprotein</fullName>
    </recommendedName>
</protein>
<feature type="chain" id="PRO_5017971746" description="Lipoprotein" evidence="1">
    <location>
        <begin position="21"/>
        <end position="212"/>
    </location>
</feature>
<feature type="signal peptide" evidence="1">
    <location>
        <begin position="1"/>
        <end position="20"/>
    </location>
</feature>
<evidence type="ECO:0008006" key="4">
    <source>
        <dbReference type="Google" id="ProtNLM"/>
    </source>
</evidence>
<accession>A0A3L9Y5N4</accession>
<keyword evidence="3" id="KW-1185">Reference proteome</keyword>
<dbReference type="OrthoDB" id="7666390at2"/>
<dbReference type="AlphaFoldDB" id="A0A3L9Y5N4"/>
<evidence type="ECO:0000256" key="1">
    <source>
        <dbReference type="SAM" id="SignalP"/>
    </source>
</evidence>
<evidence type="ECO:0000313" key="3">
    <source>
        <dbReference type="Proteomes" id="UP000281343"/>
    </source>
</evidence>
<keyword evidence="1" id="KW-0732">Signal</keyword>
<gene>
    <name evidence="2" type="ORF">D9R08_01935</name>
</gene>